<proteinExistence type="predicted"/>
<evidence type="ECO:0000313" key="1">
    <source>
        <dbReference type="EMBL" id="TKY91180.1"/>
    </source>
</evidence>
<dbReference type="EMBL" id="QYBA01000246">
    <property type="protein sequence ID" value="TKY91180.1"/>
    <property type="molecule type" value="Genomic_DNA"/>
</dbReference>
<gene>
    <name evidence="1" type="ORF">C5S46_07200</name>
</gene>
<reference evidence="1" key="1">
    <citation type="submission" date="2018-09" db="EMBL/GenBank/DDBJ databases">
        <title>A genomic encyclopedia of anaerobic methanotrophic archaea.</title>
        <authorList>
            <person name="Skennerton C.T."/>
            <person name="Chadwick G.L."/>
            <person name="Laso-Perez R."/>
            <person name="Leu A.O."/>
            <person name="Speth D.R."/>
            <person name="Yu H."/>
            <person name="Morgan-Lang C."/>
            <person name="Hatzenpichler R."/>
            <person name="Goudeau D."/>
            <person name="Malmstrom R."/>
            <person name="Woyke T."/>
            <person name="Hallam S."/>
            <person name="Tyson G.W."/>
            <person name="Wegener G."/>
            <person name="Boetius A."/>
            <person name="Orphan V.J."/>
        </authorList>
    </citation>
    <scope>NUCLEOTIDE SEQUENCE</scope>
    <source>
        <strain evidence="1">CONS3730D10UFb2</strain>
    </source>
</reference>
<accession>A0AC61S920</accession>
<protein>
    <submittedName>
        <fullName evidence="1">Pyridoxamine 5'-phosphate oxidase</fullName>
    </submittedName>
</protein>
<dbReference type="Proteomes" id="UP000315423">
    <property type="component" value="Unassembled WGS sequence"/>
</dbReference>
<comment type="caution">
    <text evidence="1">The sequence shown here is derived from an EMBL/GenBank/DDBJ whole genome shotgun (WGS) entry which is preliminary data.</text>
</comment>
<organism evidence="1 2">
    <name type="scientific">Candidatus Methanomarinus sp</name>
    <dbReference type="NCBI Taxonomy" id="3386244"/>
    <lineage>
        <taxon>Archaea</taxon>
        <taxon>Methanobacteriati</taxon>
        <taxon>Methanobacteriota</taxon>
        <taxon>Stenosarchaea group</taxon>
        <taxon>Methanomicrobia</taxon>
        <taxon>Methanosarcinales</taxon>
        <taxon>ANME-2 cluster</taxon>
        <taxon>Candidatus Methanocomedenaceae</taxon>
        <taxon>Candidatus Methanomarinus</taxon>
    </lineage>
</organism>
<name>A0AC61S920_9EURY</name>
<evidence type="ECO:0000313" key="2">
    <source>
        <dbReference type="Proteomes" id="UP000315423"/>
    </source>
</evidence>
<sequence>MVVLPPEVKDVILKQKPLPIATADNAGNPNVVFIGMWKFIDDETIMIVDNFFKKTAENLKANPKMTLVAYDGESKKSYKVKGSIDYLEQGDKFEEAKAIAESKKMPGKAAVIFHIEEVYNTMYGPNAGERIV</sequence>